<feature type="coiled-coil region" evidence="1">
    <location>
        <begin position="92"/>
        <end position="127"/>
    </location>
</feature>
<accession>A0A151ISW1</accession>
<keyword evidence="3" id="KW-1185">Reference proteome</keyword>
<organism evidence="2 3">
    <name type="scientific">Trachymyrmex cornetzi</name>
    <dbReference type="NCBI Taxonomy" id="471704"/>
    <lineage>
        <taxon>Eukaryota</taxon>
        <taxon>Metazoa</taxon>
        <taxon>Ecdysozoa</taxon>
        <taxon>Arthropoda</taxon>
        <taxon>Hexapoda</taxon>
        <taxon>Insecta</taxon>
        <taxon>Pterygota</taxon>
        <taxon>Neoptera</taxon>
        <taxon>Endopterygota</taxon>
        <taxon>Hymenoptera</taxon>
        <taxon>Apocrita</taxon>
        <taxon>Aculeata</taxon>
        <taxon>Formicoidea</taxon>
        <taxon>Formicidae</taxon>
        <taxon>Myrmicinae</taxon>
        <taxon>Trachymyrmex</taxon>
    </lineage>
</organism>
<name>A0A151ISW1_9HYME</name>
<gene>
    <name evidence="2" type="ORF">ALC57_17864</name>
</gene>
<proteinExistence type="predicted"/>
<protein>
    <submittedName>
        <fullName evidence="2">Uncharacterized protein</fullName>
    </submittedName>
</protein>
<dbReference type="AlphaFoldDB" id="A0A151ISW1"/>
<evidence type="ECO:0000256" key="1">
    <source>
        <dbReference type="SAM" id="Coils"/>
    </source>
</evidence>
<evidence type="ECO:0000313" key="2">
    <source>
        <dbReference type="EMBL" id="KYN10011.1"/>
    </source>
</evidence>
<dbReference type="Proteomes" id="UP000078492">
    <property type="component" value="Unassembled WGS sequence"/>
</dbReference>
<dbReference type="EMBL" id="KQ981051">
    <property type="protein sequence ID" value="KYN10011.1"/>
    <property type="molecule type" value="Genomic_DNA"/>
</dbReference>
<sequence>MLTGKLIDELTMYYSLAIRRNCVSIGKMKKKIFTDKNPRHQYCPVGDNLWCTRQKAKANDGLPSLMAIMQVLNLTVGSNCYQFCAEVDPRRIQAANRSLMAAAKKVQKATKTIIKEANEANEQLEGQLYNPRIAD</sequence>
<evidence type="ECO:0000313" key="3">
    <source>
        <dbReference type="Proteomes" id="UP000078492"/>
    </source>
</evidence>
<reference evidence="2 3" key="1">
    <citation type="submission" date="2015-09" db="EMBL/GenBank/DDBJ databases">
        <title>Trachymyrmex cornetzi WGS genome.</title>
        <authorList>
            <person name="Nygaard S."/>
            <person name="Hu H."/>
            <person name="Boomsma J."/>
            <person name="Zhang G."/>
        </authorList>
    </citation>
    <scope>NUCLEOTIDE SEQUENCE [LARGE SCALE GENOMIC DNA]</scope>
    <source>
        <strain evidence="2">Tcor2-1</strain>
        <tissue evidence="2">Whole body</tissue>
    </source>
</reference>
<keyword evidence="1" id="KW-0175">Coiled coil</keyword>